<reference evidence="2 3" key="1">
    <citation type="journal article" date="2017" name="BMC Genomics">
        <title>Chromosome level assembly and secondary metabolite potential of the parasitic fungus Cordyceps militaris.</title>
        <authorList>
            <person name="Kramer G.J."/>
            <person name="Nodwell J.R."/>
        </authorList>
    </citation>
    <scope>NUCLEOTIDE SEQUENCE [LARGE SCALE GENOMIC DNA]</scope>
    <source>
        <strain evidence="2 3">ATCC 34164</strain>
    </source>
</reference>
<dbReference type="VEuPathDB" id="FungiDB:A9K55_003817"/>
<dbReference type="EMBL" id="CP023325">
    <property type="protein sequence ID" value="ATY65179.1"/>
    <property type="molecule type" value="Genomic_DNA"/>
</dbReference>
<feature type="signal peptide" evidence="1">
    <location>
        <begin position="1"/>
        <end position="20"/>
    </location>
</feature>
<keyword evidence="1" id="KW-0732">Signal</keyword>
<feature type="chain" id="PRO_5014163376" evidence="1">
    <location>
        <begin position="21"/>
        <end position="59"/>
    </location>
</feature>
<gene>
    <name evidence="2" type="ORF">A9K55_003817</name>
</gene>
<organism evidence="2 3">
    <name type="scientific">Cordyceps militaris</name>
    <name type="common">Caterpillar fungus</name>
    <name type="synonym">Clavaria militaris</name>
    <dbReference type="NCBI Taxonomy" id="73501"/>
    <lineage>
        <taxon>Eukaryota</taxon>
        <taxon>Fungi</taxon>
        <taxon>Dikarya</taxon>
        <taxon>Ascomycota</taxon>
        <taxon>Pezizomycotina</taxon>
        <taxon>Sordariomycetes</taxon>
        <taxon>Hypocreomycetidae</taxon>
        <taxon>Hypocreales</taxon>
        <taxon>Cordycipitaceae</taxon>
        <taxon>Cordyceps</taxon>
    </lineage>
</organism>
<evidence type="ECO:0000313" key="3">
    <source>
        <dbReference type="Proteomes" id="UP000323067"/>
    </source>
</evidence>
<accession>A0A2H4SQ02</accession>
<proteinExistence type="predicted"/>
<dbReference type="AlphaFoldDB" id="A0A2H4SQ02"/>
<dbReference type="Proteomes" id="UP000323067">
    <property type="component" value="Chromosome v"/>
</dbReference>
<name>A0A2H4SQ02_CORMI</name>
<evidence type="ECO:0000256" key="1">
    <source>
        <dbReference type="SAM" id="SignalP"/>
    </source>
</evidence>
<sequence>MPTFKATLLLVLAAVTGAAAAPAHVVSCDPGGWVMSALCSENCCRESDVEGRGVAWCAC</sequence>
<protein>
    <submittedName>
        <fullName evidence="2">Uncharacterized protein</fullName>
    </submittedName>
</protein>
<evidence type="ECO:0000313" key="2">
    <source>
        <dbReference type="EMBL" id="ATY65179.1"/>
    </source>
</evidence>